<reference evidence="2" key="1">
    <citation type="journal article" date="2012" name="Nature">
        <title>The tomato genome sequence provides insights into fleshy fruit evolution.</title>
        <authorList>
            <consortium name="Tomato Genome Consortium"/>
        </authorList>
    </citation>
    <scope>NUCLEOTIDE SEQUENCE [LARGE SCALE GENOMIC DNA]</scope>
    <source>
        <strain evidence="2">cv. Heinz 1706</strain>
    </source>
</reference>
<sequence>MEKREQSWSSVAAGFGARFGGGEWWRARGVVSKAIVVVVKVVSGGVFWLCLLENGGNRGLRAGCLPEK</sequence>
<keyword evidence="1" id="KW-0472">Membrane</keyword>
<keyword evidence="1" id="KW-1133">Transmembrane helix</keyword>
<evidence type="ECO:0000313" key="3">
    <source>
        <dbReference type="Proteomes" id="UP000004994"/>
    </source>
</evidence>
<name>A0A3Q7GED2_SOLLC</name>
<dbReference type="Gramene" id="Solyc05g016340.1.1">
    <property type="protein sequence ID" value="Solyc05g016340.1.1.1"/>
    <property type="gene ID" value="Solyc05g016340.1"/>
</dbReference>
<organism evidence="2">
    <name type="scientific">Solanum lycopersicum</name>
    <name type="common">Tomato</name>
    <name type="synonym">Lycopersicon esculentum</name>
    <dbReference type="NCBI Taxonomy" id="4081"/>
    <lineage>
        <taxon>Eukaryota</taxon>
        <taxon>Viridiplantae</taxon>
        <taxon>Streptophyta</taxon>
        <taxon>Embryophyta</taxon>
        <taxon>Tracheophyta</taxon>
        <taxon>Spermatophyta</taxon>
        <taxon>Magnoliopsida</taxon>
        <taxon>eudicotyledons</taxon>
        <taxon>Gunneridae</taxon>
        <taxon>Pentapetalae</taxon>
        <taxon>asterids</taxon>
        <taxon>lamiids</taxon>
        <taxon>Solanales</taxon>
        <taxon>Solanaceae</taxon>
        <taxon>Solanoideae</taxon>
        <taxon>Solaneae</taxon>
        <taxon>Solanum</taxon>
        <taxon>Solanum subgen. Lycopersicon</taxon>
    </lineage>
</organism>
<accession>A0A3Q7GED2</accession>
<feature type="transmembrane region" description="Helical" evidence="1">
    <location>
        <begin position="34"/>
        <end position="52"/>
    </location>
</feature>
<evidence type="ECO:0000256" key="1">
    <source>
        <dbReference type="SAM" id="Phobius"/>
    </source>
</evidence>
<dbReference type="EnsemblPlants" id="Solyc05g016340.1.1">
    <property type="protein sequence ID" value="Solyc05g016340.1.1.1"/>
    <property type="gene ID" value="Solyc05g016340.1"/>
</dbReference>
<dbReference type="AlphaFoldDB" id="A0A3Q7GED2"/>
<reference evidence="2" key="2">
    <citation type="submission" date="2019-01" db="UniProtKB">
        <authorList>
            <consortium name="EnsemblPlants"/>
        </authorList>
    </citation>
    <scope>IDENTIFICATION</scope>
    <source>
        <strain evidence="2">cv. Heinz 1706</strain>
    </source>
</reference>
<evidence type="ECO:0000313" key="2">
    <source>
        <dbReference type="EnsemblPlants" id="Solyc05g016340.1.1.1"/>
    </source>
</evidence>
<dbReference type="InParanoid" id="A0A3Q7GED2"/>
<keyword evidence="1" id="KW-0812">Transmembrane</keyword>
<dbReference type="PaxDb" id="4081-Solyc05g016340.1.1"/>
<keyword evidence="3" id="KW-1185">Reference proteome</keyword>
<proteinExistence type="predicted"/>
<protein>
    <submittedName>
        <fullName evidence="2">Uncharacterized protein</fullName>
    </submittedName>
</protein>
<dbReference type="Proteomes" id="UP000004994">
    <property type="component" value="Chromosome 5"/>
</dbReference>